<dbReference type="PROSITE" id="PS51257">
    <property type="entry name" value="PROKAR_LIPOPROTEIN"/>
    <property type="match status" value="1"/>
</dbReference>
<dbReference type="EMBL" id="CGBR01000023">
    <property type="protein sequence ID" value="CFQ68055.1"/>
    <property type="molecule type" value="Genomic_DNA"/>
</dbReference>
<evidence type="ECO:0008006" key="4">
    <source>
        <dbReference type="Google" id="ProtNLM"/>
    </source>
</evidence>
<name>A0A0T7P728_YEREN</name>
<protein>
    <recommendedName>
        <fullName evidence="4">Lipoprotein</fullName>
    </recommendedName>
</protein>
<dbReference type="RefSeq" id="WP_057636519.1">
    <property type="nucleotide sequence ID" value="NZ_CGBR01000023.1"/>
</dbReference>
<keyword evidence="1" id="KW-0732">Signal</keyword>
<proteinExistence type="predicted"/>
<organism evidence="2 3">
    <name type="scientific">Yersinia enterocolitica</name>
    <dbReference type="NCBI Taxonomy" id="630"/>
    <lineage>
        <taxon>Bacteria</taxon>
        <taxon>Pseudomonadati</taxon>
        <taxon>Pseudomonadota</taxon>
        <taxon>Gammaproteobacteria</taxon>
        <taxon>Enterobacterales</taxon>
        <taxon>Yersiniaceae</taxon>
        <taxon>Yersinia</taxon>
    </lineage>
</organism>
<gene>
    <name evidence="2" type="ORF">ERS137941_02938</name>
</gene>
<evidence type="ECO:0000256" key="1">
    <source>
        <dbReference type="SAM" id="SignalP"/>
    </source>
</evidence>
<reference evidence="2 3" key="1">
    <citation type="submission" date="2015-03" db="EMBL/GenBank/DDBJ databases">
        <authorList>
            <person name="Murphy D."/>
        </authorList>
    </citation>
    <scope>NUCLEOTIDE SEQUENCE [LARGE SCALE GENOMIC DNA]</scope>
    <source>
        <strain evidence="2 3">IP26249</strain>
    </source>
</reference>
<dbReference type="Proteomes" id="UP000048841">
    <property type="component" value="Unassembled WGS sequence"/>
</dbReference>
<feature type="signal peptide" evidence="1">
    <location>
        <begin position="1"/>
        <end position="19"/>
    </location>
</feature>
<feature type="chain" id="PRO_5006685713" description="Lipoprotein" evidence="1">
    <location>
        <begin position="20"/>
        <end position="210"/>
    </location>
</feature>
<accession>A0A0T7P728</accession>
<evidence type="ECO:0000313" key="2">
    <source>
        <dbReference type="EMBL" id="CFQ68055.1"/>
    </source>
</evidence>
<sequence length="210" mass="24058">MKIVSYVLALTFFLSGCGAVSYQKAKDQSSATTLQEKRDVLIKWMPSHNGQQQNFPKIRDELLRYNGENSEFLRNLINECYNSGNDECAYDFYVKELNNKKDEFCSKNPDCAKDRETSQAINDLNRTYYLVMARNQYDQAEFDLTIRQLCKAAGVGQRRGIPLRQIEDDVNQQPGLSPEIRGQLRDVSVSCWVLSKNGVLDGTTEIKNIY</sequence>
<dbReference type="AlphaFoldDB" id="A0A0T7P728"/>
<evidence type="ECO:0000313" key="3">
    <source>
        <dbReference type="Proteomes" id="UP000048841"/>
    </source>
</evidence>